<dbReference type="RefSeq" id="WP_147332954.1">
    <property type="nucleotide sequence ID" value="NZ_CP011509.1"/>
</dbReference>
<accession>A0ABX9K196</accession>
<evidence type="ECO:0000313" key="2">
    <source>
        <dbReference type="EMBL" id="REG31079.1"/>
    </source>
</evidence>
<gene>
    <name evidence="2" type="ORF">ATI61_106549</name>
</gene>
<evidence type="ECO:0000313" key="3">
    <source>
        <dbReference type="Proteomes" id="UP000256345"/>
    </source>
</evidence>
<organism evidence="2 3">
    <name type="scientific">Archangium gephyra</name>
    <dbReference type="NCBI Taxonomy" id="48"/>
    <lineage>
        <taxon>Bacteria</taxon>
        <taxon>Pseudomonadati</taxon>
        <taxon>Myxococcota</taxon>
        <taxon>Myxococcia</taxon>
        <taxon>Myxococcales</taxon>
        <taxon>Cystobacterineae</taxon>
        <taxon>Archangiaceae</taxon>
        <taxon>Archangium</taxon>
    </lineage>
</organism>
<evidence type="ECO:0000256" key="1">
    <source>
        <dbReference type="SAM" id="SignalP"/>
    </source>
</evidence>
<evidence type="ECO:0008006" key="4">
    <source>
        <dbReference type="Google" id="ProtNLM"/>
    </source>
</evidence>
<sequence>MKLLTNFGAIAFVMASALVWVACSRPEAGTNPANPHIKLVLPDHRAVEIGGMQGPVPDVTITKVGPDSYLAENRSGWAYVVISGQSGAPGSDWAPERQSLEDNDPLPCEKDGSCRLGAGWAPERQSLEDNDPLPCEKDGSCRFAKAWVPERQSLEDNDPLPCEKDGSCRLVTGGNDNGGGEGGGYRVCGSSSSCSEACTACAGLSIHYDGVTCDITCN</sequence>
<feature type="chain" id="PRO_5045227067" description="Lipoprotein" evidence="1">
    <location>
        <begin position="23"/>
        <end position="218"/>
    </location>
</feature>
<comment type="caution">
    <text evidence="2">The sequence shown here is derived from an EMBL/GenBank/DDBJ whole genome shotgun (WGS) entry which is preliminary data.</text>
</comment>
<protein>
    <recommendedName>
        <fullName evidence="4">Lipoprotein</fullName>
    </recommendedName>
</protein>
<proteinExistence type="predicted"/>
<dbReference type="EMBL" id="QUMU01000006">
    <property type="protein sequence ID" value="REG31079.1"/>
    <property type="molecule type" value="Genomic_DNA"/>
</dbReference>
<keyword evidence="3" id="KW-1185">Reference proteome</keyword>
<feature type="signal peptide" evidence="1">
    <location>
        <begin position="1"/>
        <end position="22"/>
    </location>
</feature>
<dbReference type="Proteomes" id="UP000256345">
    <property type="component" value="Unassembled WGS sequence"/>
</dbReference>
<dbReference type="PROSITE" id="PS51257">
    <property type="entry name" value="PROKAR_LIPOPROTEIN"/>
    <property type="match status" value="1"/>
</dbReference>
<keyword evidence="1" id="KW-0732">Signal</keyword>
<name>A0ABX9K196_9BACT</name>
<reference evidence="2 3" key="1">
    <citation type="submission" date="2018-08" db="EMBL/GenBank/DDBJ databases">
        <title>Genomic Encyclopedia of Archaeal and Bacterial Type Strains, Phase II (KMG-II): from individual species to whole genera.</title>
        <authorList>
            <person name="Goeker M."/>
        </authorList>
    </citation>
    <scope>NUCLEOTIDE SEQUENCE [LARGE SCALE GENOMIC DNA]</scope>
    <source>
        <strain evidence="2 3">DSM 2261</strain>
    </source>
</reference>